<feature type="signal peptide" evidence="1">
    <location>
        <begin position="1"/>
        <end position="22"/>
    </location>
</feature>
<dbReference type="EMBL" id="CP063458">
    <property type="protein sequence ID" value="QOV88065.1"/>
    <property type="molecule type" value="Genomic_DNA"/>
</dbReference>
<evidence type="ECO:0000256" key="1">
    <source>
        <dbReference type="SAM" id="SignalP"/>
    </source>
</evidence>
<proteinExistence type="predicted"/>
<reference evidence="2 3" key="1">
    <citation type="submission" date="2020-10" db="EMBL/GenBank/DDBJ databases">
        <title>Wide distribution of Phycisphaera-like planctomycetes from WD2101 soil group in peatlands and genome analysis of the first cultivated representative.</title>
        <authorList>
            <person name="Dedysh S.N."/>
            <person name="Beletsky A.V."/>
            <person name="Ivanova A."/>
            <person name="Kulichevskaya I.S."/>
            <person name="Suzina N.E."/>
            <person name="Philippov D.A."/>
            <person name="Rakitin A.L."/>
            <person name="Mardanov A.V."/>
            <person name="Ravin N.V."/>
        </authorList>
    </citation>
    <scope>NUCLEOTIDE SEQUENCE [LARGE SCALE GENOMIC DNA]</scope>
    <source>
        <strain evidence="2 3">M1803</strain>
    </source>
</reference>
<accession>A0A7M2WR77</accession>
<gene>
    <name evidence="2" type="ORF">IPV69_17590</name>
</gene>
<keyword evidence="3" id="KW-1185">Reference proteome</keyword>
<dbReference type="KEGG" id="hbs:IPV69_17590"/>
<evidence type="ECO:0000313" key="2">
    <source>
        <dbReference type="EMBL" id="QOV88065.1"/>
    </source>
</evidence>
<organism evidence="2 3">
    <name type="scientific">Humisphaera borealis</name>
    <dbReference type="NCBI Taxonomy" id="2807512"/>
    <lineage>
        <taxon>Bacteria</taxon>
        <taxon>Pseudomonadati</taxon>
        <taxon>Planctomycetota</taxon>
        <taxon>Phycisphaerae</taxon>
        <taxon>Tepidisphaerales</taxon>
        <taxon>Tepidisphaeraceae</taxon>
        <taxon>Humisphaera</taxon>
    </lineage>
</organism>
<dbReference type="AlphaFoldDB" id="A0A7M2WR77"/>
<sequence>MKKMMSLFAFVAMMGFAVSAFAAKEAAKETTVTGTMKCQKCSLKEADKCGAVVVAKEEGKEVKYYAAGPGAAALHTEICKADKEGASVTGVVSEKGGKKTITVAKAK</sequence>
<dbReference type="Proteomes" id="UP000593765">
    <property type="component" value="Chromosome"/>
</dbReference>
<protein>
    <submittedName>
        <fullName evidence="2">Uncharacterized protein</fullName>
    </submittedName>
</protein>
<feature type="chain" id="PRO_5034910344" evidence="1">
    <location>
        <begin position="23"/>
        <end position="107"/>
    </location>
</feature>
<keyword evidence="1" id="KW-0732">Signal</keyword>
<name>A0A7M2WR77_9BACT</name>
<dbReference type="RefSeq" id="WP_206291032.1">
    <property type="nucleotide sequence ID" value="NZ_CP063458.1"/>
</dbReference>
<evidence type="ECO:0000313" key="3">
    <source>
        <dbReference type="Proteomes" id="UP000593765"/>
    </source>
</evidence>